<comment type="caution">
    <text evidence="2">The sequence shown here is derived from an EMBL/GenBank/DDBJ whole genome shotgun (WGS) entry which is preliminary data.</text>
</comment>
<gene>
    <name evidence="2" type="ORF">A3K89_13720</name>
</gene>
<protein>
    <submittedName>
        <fullName evidence="2">Uncharacterized protein</fullName>
    </submittedName>
</protein>
<keyword evidence="1" id="KW-0472">Membrane</keyword>
<proteinExistence type="predicted"/>
<keyword evidence="3" id="KW-1185">Reference proteome</keyword>
<feature type="transmembrane region" description="Helical" evidence="1">
    <location>
        <begin position="29"/>
        <end position="48"/>
    </location>
</feature>
<sequence>MAPNLRHLLHRPLLSRTDPLDRENAASRISAYVYGNILILAALIPLTSPEEHTFQGVAIVVGTGVSTFVAHAFAEGVGQTVRTGSHLSRAGRWEQLRDSVPILSATVLPAALLAVGWWGLLDPAIGQIAAEVVIIARIASTNFVIGRLRGEKPTRGTLLGSIALAVAAALIVSVKIVLTH</sequence>
<dbReference type="AlphaFoldDB" id="A0A177Y7S5"/>
<dbReference type="EMBL" id="LVHI01000040">
    <property type="protein sequence ID" value="OAK51259.1"/>
    <property type="molecule type" value="Genomic_DNA"/>
</dbReference>
<feature type="transmembrane region" description="Helical" evidence="1">
    <location>
        <begin position="124"/>
        <end position="145"/>
    </location>
</feature>
<feature type="transmembrane region" description="Helical" evidence="1">
    <location>
        <begin position="157"/>
        <end position="178"/>
    </location>
</feature>
<accession>A0A177Y7S5</accession>
<keyword evidence="1" id="KW-1133">Transmembrane helix</keyword>
<evidence type="ECO:0000256" key="1">
    <source>
        <dbReference type="SAM" id="Phobius"/>
    </source>
</evidence>
<reference evidence="2 3" key="1">
    <citation type="submission" date="2016-03" db="EMBL/GenBank/DDBJ databases">
        <title>Genome sequence of Rhodococcus kyotonensis KB10.</title>
        <authorList>
            <person name="Jeong H."/>
            <person name="Hong C.E."/>
            <person name="Jo S.H."/>
            <person name="Park J.M."/>
        </authorList>
    </citation>
    <scope>NUCLEOTIDE SEQUENCE [LARGE SCALE GENOMIC DNA]</scope>
    <source>
        <strain evidence="2 3">KB10</strain>
    </source>
</reference>
<evidence type="ECO:0000313" key="2">
    <source>
        <dbReference type="EMBL" id="OAK51259.1"/>
    </source>
</evidence>
<dbReference type="RefSeq" id="WP_068431974.1">
    <property type="nucleotide sequence ID" value="NZ_LVHI01000040.1"/>
</dbReference>
<feature type="transmembrane region" description="Helical" evidence="1">
    <location>
        <begin position="99"/>
        <end position="118"/>
    </location>
</feature>
<feature type="transmembrane region" description="Helical" evidence="1">
    <location>
        <begin position="54"/>
        <end position="78"/>
    </location>
</feature>
<dbReference type="Proteomes" id="UP000077519">
    <property type="component" value="Unassembled WGS sequence"/>
</dbReference>
<keyword evidence="1" id="KW-0812">Transmembrane</keyword>
<name>A0A177Y7S5_9NOCA</name>
<evidence type="ECO:0000313" key="3">
    <source>
        <dbReference type="Proteomes" id="UP000077519"/>
    </source>
</evidence>
<organism evidence="2 3">
    <name type="scientific">Rhodococcoides kyotonense</name>
    <dbReference type="NCBI Taxonomy" id="398843"/>
    <lineage>
        <taxon>Bacteria</taxon>
        <taxon>Bacillati</taxon>
        <taxon>Actinomycetota</taxon>
        <taxon>Actinomycetes</taxon>
        <taxon>Mycobacteriales</taxon>
        <taxon>Nocardiaceae</taxon>
        <taxon>Rhodococcoides</taxon>
    </lineage>
</organism>